<dbReference type="EMBL" id="JAVRRJ010000004">
    <property type="protein sequence ID" value="KAK5085199.1"/>
    <property type="molecule type" value="Genomic_DNA"/>
</dbReference>
<name>A0AAN7Y5W4_9EURO</name>
<comment type="caution">
    <text evidence="2">The sequence shown here is derived from an EMBL/GenBank/DDBJ whole genome shotgun (WGS) entry which is preliminary data.</text>
</comment>
<dbReference type="GO" id="GO:0006139">
    <property type="term" value="P:nucleobase-containing compound metabolic process"/>
    <property type="evidence" value="ECO:0007669"/>
    <property type="project" value="UniProtKB-ARBA"/>
</dbReference>
<dbReference type="InterPro" id="IPR002125">
    <property type="entry name" value="CMP_dCMP_dom"/>
</dbReference>
<dbReference type="SUPFAM" id="SSF53927">
    <property type="entry name" value="Cytidine deaminase-like"/>
    <property type="match status" value="1"/>
</dbReference>
<dbReference type="Pfam" id="PF00383">
    <property type="entry name" value="dCMP_cyt_deam_1"/>
    <property type="match status" value="1"/>
</dbReference>
<evidence type="ECO:0000313" key="3">
    <source>
        <dbReference type="Proteomes" id="UP001309876"/>
    </source>
</evidence>
<accession>A0AAN7Y5W4</accession>
<dbReference type="AlphaFoldDB" id="A0AAN7Y5W4"/>
<proteinExistence type="predicted"/>
<feature type="domain" description="CMP/dCMP-type deaminase" evidence="1">
    <location>
        <begin position="43"/>
        <end position="118"/>
    </location>
</feature>
<gene>
    <name evidence="2" type="ORF">LTR05_004479</name>
</gene>
<evidence type="ECO:0000259" key="1">
    <source>
        <dbReference type="Pfam" id="PF00383"/>
    </source>
</evidence>
<dbReference type="InterPro" id="IPR016193">
    <property type="entry name" value="Cytidine_deaminase-like"/>
</dbReference>
<reference evidence="2 3" key="1">
    <citation type="submission" date="2023-08" db="EMBL/GenBank/DDBJ databases">
        <title>Black Yeasts Isolated from many extreme environments.</title>
        <authorList>
            <person name="Coleine C."/>
            <person name="Stajich J.E."/>
            <person name="Selbmann L."/>
        </authorList>
    </citation>
    <scope>NUCLEOTIDE SEQUENCE [LARGE SCALE GENOMIC DNA]</scope>
    <source>
        <strain evidence="2 3">CCFEE 5910</strain>
    </source>
</reference>
<organism evidence="2 3">
    <name type="scientific">Lithohypha guttulata</name>
    <dbReference type="NCBI Taxonomy" id="1690604"/>
    <lineage>
        <taxon>Eukaryota</taxon>
        <taxon>Fungi</taxon>
        <taxon>Dikarya</taxon>
        <taxon>Ascomycota</taxon>
        <taxon>Pezizomycotina</taxon>
        <taxon>Eurotiomycetes</taxon>
        <taxon>Chaetothyriomycetidae</taxon>
        <taxon>Chaetothyriales</taxon>
        <taxon>Trichomeriaceae</taxon>
        <taxon>Lithohypha</taxon>
    </lineage>
</organism>
<dbReference type="Proteomes" id="UP001309876">
    <property type="component" value="Unassembled WGS sequence"/>
</dbReference>
<protein>
    <recommendedName>
        <fullName evidence="1">CMP/dCMP-type deaminase domain-containing protein</fullName>
    </recommendedName>
</protein>
<sequence>MTDPIKLHPPTIFLQALLDCITDDITPLSAPAMNEKGTKLFGAAVLLKSDLSLVLAGTNHESASPLNHGETWTVSQFFNLPVEIRPNPKDCLFLSTHEPCSLCINAIVWSGFDNFVYVWDYAETDKLFGISGDLEVWRDCFYHGPEHDYGHNLTDVGTMNGEIAKDGSAHKVELYKRINPKFVARSIQEILDAVPSAEREQWETKLQKVKTDYGRLSPTFCQRTGVTQ</sequence>
<evidence type="ECO:0000313" key="2">
    <source>
        <dbReference type="EMBL" id="KAK5085199.1"/>
    </source>
</evidence>
<dbReference type="Gene3D" id="3.40.140.10">
    <property type="entry name" value="Cytidine Deaminase, domain 2"/>
    <property type="match status" value="1"/>
</dbReference>
<dbReference type="GO" id="GO:0003824">
    <property type="term" value="F:catalytic activity"/>
    <property type="evidence" value="ECO:0007669"/>
    <property type="project" value="InterPro"/>
</dbReference>
<keyword evidence="3" id="KW-1185">Reference proteome</keyword>